<dbReference type="Gene3D" id="2.170.130.10">
    <property type="entry name" value="TonB-dependent receptor, plug domain"/>
    <property type="match status" value="1"/>
</dbReference>
<evidence type="ECO:0000313" key="8">
    <source>
        <dbReference type="Proteomes" id="UP001207742"/>
    </source>
</evidence>
<dbReference type="RefSeq" id="WP_264729232.1">
    <property type="nucleotide sequence ID" value="NZ_JAPDNR010000001.1"/>
</dbReference>
<dbReference type="PANTHER" id="PTHR40980">
    <property type="entry name" value="PLUG DOMAIN-CONTAINING PROTEIN"/>
    <property type="match status" value="1"/>
</dbReference>
<dbReference type="PANTHER" id="PTHR40980:SF4">
    <property type="entry name" value="TONB-DEPENDENT RECEPTOR-LIKE BETA-BARREL DOMAIN-CONTAINING PROTEIN"/>
    <property type="match status" value="1"/>
</dbReference>
<evidence type="ECO:0000259" key="5">
    <source>
        <dbReference type="Pfam" id="PF00593"/>
    </source>
</evidence>
<keyword evidence="8" id="KW-1185">Reference proteome</keyword>
<dbReference type="InterPro" id="IPR036942">
    <property type="entry name" value="Beta-barrel_TonB_sf"/>
</dbReference>
<name>A0ABT3IIB8_9BACT</name>
<evidence type="ECO:0000256" key="3">
    <source>
        <dbReference type="ARBA" id="ARBA00023237"/>
    </source>
</evidence>
<keyword evidence="4" id="KW-0798">TonB box</keyword>
<dbReference type="InterPro" id="IPR000531">
    <property type="entry name" value="Beta-barrel_TonB"/>
</dbReference>
<comment type="similarity">
    <text evidence="4">Belongs to the TonB-dependent receptor family.</text>
</comment>
<accession>A0ABT3IIB8</accession>
<dbReference type="SUPFAM" id="SSF49464">
    <property type="entry name" value="Carboxypeptidase regulatory domain-like"/>
    <property type="match status" value="1"/>
</dbReference>
<dbReference type="Gene3D" id="2.40.170.20">
    <property type="entry name" value="TonB-dependent receptor, beta-barrel domain"/>
    <property type="match status" value="1"/>
</dbReference>
<dbReference type="InterPro" id="IPR008969">
    <property type="entry name" value="CarboxyPept-like_regulatory"/>
</dbReference>
<dbReference type="EMBL" id="JAPDNS010000001">
    <property type="protein sequence ID" value="MCW3483713.1"/>
    <property type="molecule type" value="Genomic_DNA"/>
</dbReference>
<dbReference type="Pfam" id="PF00593">
    <property type="entry name" value="TonB_dep_Rec_b-barrel"/>
    <property type="match status" value="1"/>
</dbReference>
<sequence length="1081" mass="121600">MTPFVLRWLQSMVLSIGFMLLPGASLLYAQHYQELQQSVHLTTGKQQVSDVLKSLQEQQGKYRYLYDPAQVAELDMNIIKPEMPLSEVLQQMDQRLPLEVELKENIIVIRKGALLKTAMGVVQGKIFNDQNEPVPGVTIVVPAANRYTSSKVDGSYTLQLPEGTYNLSFRHLGFRSSSANNVVVKEGRAAIQDVVMSSTSATLQGVTVKGAVKKESVATLYNKQRNAAGLTDGISAEQITRSPDKNVGEVLKRISGLATVDNKYVVVRGMSERYNAAMLNGQIMPSTELNRKNFSYDIIPASIIDNITVLKTITPDMSAEFGGGLVNVETKAIPTQSFLNVSVGGSFNDNTTGKPFNSLKLDQEYLGRPSSHRNLFGTLNWKSMKDILAKTDGPHSNDGADMKYPVKDPSVFSNNWGIYKFNAQPSMNLQVSWGKVLNLASGNQLGFIASASYRNTLHTQDVRMLRDGYASMGLRGDGKDSLAFNGKQYGFSTNIGWMAGVGYTSSRNKLSLQTLYLNTLDQQLLLGRGVDGTSSVQVPVMGYYDNTQWTRLWQTQFKGEHSVGNKGVRLHWMGTYVKLDRQRPDNHMMRIQVPEESVTTDPYTAIGPPQARGVDGAMRWWTRAFENDLNWDMNVAVPFHFNIKGMAVANTFKVGYAGWYKDRLFYVARVGTGGSSAVPQSIQSFFDPSKPGFTFSFDQFSDDFHRSAALHALYGMFDTKLAGKLRLVWGVRAEYYNLNKINEVLDEFVKGAEQYVGPNKGYDLSSFYNREKNWKIFPSANLTYNLSEKMNLRLAYAQSIIRPDLRELSFFREYDFELGGEYRSIEPITSSALKHLDFRYEYYPGPGEIMSVSLFYKKIDLPMEISAEPSINTFSLHNNKVAENKGIEVEIRKSLRFTKIPVVKNFTLYANGTMLLSRVKALSPVSYKEDPPGSKKIVIQQSVGDWEDRPQQGASNYTVNAGVYYDTRWISASLLYNYVTNRLFMPHEVYATSLFERPVQALDGQIGVKLLKDKMQLRVNVSNLLNSYSTIYYNSYDNGNTEPANGRKPTRGELLYQKDKDIIFYQIKPGRTYSFTLGYNF</sequence>
<proteinExistence type="inferred from homology"/>
<feature type="domain" description="TonB-dependent receptor-like beta-barrel" evidence="5">
    <location>
        <begin position="538"/>
        <end position="1024"/>
    </location>
</feature>
<dbReference type="InterPro" id="IPR037066">
    <property type="entry name" value="Plug_dom_sf"/>
</dbReference>
<keyword evidence="3" id="KW-0998">Cell outer membrane</keyword>
<evidence type="ECO:0000256" key="2">
    <source>
        <dbReference type="ARBA" id="ARBA00023136"/>
    </source>
</evidence>
<dbReference type="InterPro" id="IPR012910">
    <property type="entry name" value="Plug_dom"/>
</dbReference>
<dbReference type="Pfam" id="PF13620">
    <property type="entry name" value="CarboxypepD_reg"/>
    <property type="match status" value="1"/>
</dbReference>
<keyword evidence="2 4" id="KW-0472">Membrane</keyword>
<protein>
    <submittedName>
        <fullName evidence="7">TonB-dependent receptor</fullName>
    </submittedName>
</protein>
<dbReference type="Pfam" id="PF07715">
    <property type="entry name" value="Plug"/>
    <property type="match status" value="1"/>
</dbReference>
<dbReference type="Gene3D" id="2.60.40.1120">
    <property type="entry name" value="Carboxypeptidase-like, regulatory domain"/>
    <property type="match status" value="1"/>
</dbReference>
<gene>
    <name evidence="7" type="ORF">OL497_07410</name>
</gene>
<feature type="domain" description="TonB-dependent receptor plug" evidence="6">
    <location>
        <begin position="224"/>
        <end position="312"/>
    </location>
</feature>
<dbReference type="Proteomes" id="UP001207742">
    <property type="component" value="Unassembled WGS sequence"/>
</dbReference>
<comment type="subcellular location">
    <subcellularLocation>
        <location evidence="1 4">Cell outer membrane</location>
    </subcellularLocation>
</comment>
<keyword evidence="7" id="KW-0675">Receptor</keyword>
<evidence type="ECO:0000313" key="7">
    <source>
        <dbReference type="EMBL" id="MCW3483713.1"/>
    </source>
</evidence>
<reference evidence="7 8" key="1">
    <citation type="submission" date="2022-10" db="EMBL/GenBank/DDBJ databases">
        <title>Chitinophaga nivalis PC15 sp. nov., isolated from Pyeongchang county, South Korea.</title>
        <authorList>
            <person name="Trinh H.N."/>
        </authorList>
    </citation>
    <scope>NUCLEOTIDE SEQUENCE [LARGE SCALE GENOMIC DNA]</scope>
    <source>
        <strain evidence="7 8">PC14</strain>
    </source>
</reference>
<comment type="caution">
    <text evidence="7">The sequence shown here is derived from an EMBL/GenBank/DDBJ whole genome shotgun (WGS) entry which is preliminary data.</text>
</comment>
<dbReference type="SUPFAM" id="SSF56935">
    <property type="entry name" value="Porins"/>
    <property type="match status" value="1"/>
</dbReference>
<organism evidence="7 8">
    <name type="scientific">Chitinophaga nivalis</name>
    <dbReference type="NCBI Taxonomy" id="2991709"/>
    <lineage>
        <taxon>Bacteria</taxon>
        <taxon>Pseudomonadati</taxon>
        <taxon>Bacteroidota</taxon>
        <taxon>Chitinophagia</taxon>
        <taxon>Chitinophagales</taxon>
        <taxon>Chitinophagaceae</taxon>
        <taxon>Chitinophaga</taxon>
    </lineage>
</organism>
<evidence type="ECO:0000259" key="6">
    <source>
        <dbReference type="Pfam" id="PF07715"/>
    </source>
</evidence>
<evidence type="ECO:0000256" key="4">
    <source>
        <dbReference type="RuleBase" id="RU003357"/>
    </source>
</evidence>
<evidence type="ECO:0000256" key="1">
    <source>
        <dbReference type="ARBA" id="ARBA00004442"/>
    </source>
</evidence>